<reference evidence="1 2" key="1">
    <citation type="submission" date="2024-03" db="EMBL/GenBank/DDBJ databases">
        <title>WGS assembly of Saponaria officinalis var. Norfolk2.</title>
        <authorList>
            <person name="Jenkins J."/>
            <person name="Shu S."/>
            <person name="Grimwood J."/>
            <person name="Barry K."/>
            <person name="Goodstein D."/>
            <person name="Schmutz J."/>
            <person name="Leebens-Mack J."/>
            <person name="Osbourn A."/>
        </authorList>
    </citation>
    <scope>NUCLEOTIDE SEQUENCE [LARGE SCALE GENOMIC DNA]</scope>
    <source>
        <strain evidence="2">cv. Norfolk2</strain>
        <strain evidence="1">JIC</strain>
        <tissue evidence="1">Leaf</tissue>
    </source>
</reference>
<evidence type="ECO:0000313" key="1">
    <source>
        <dbReference type="EMBL" id="KAK9683977.1"/>
    </source>
</evidence>
<dbReference type="PANTHER" id="PTHR34131:SF2">
    <property type="entry name" value="FAMILY PROTEIN, PUTATIVE (DUF1997)-RELATED"/>
    <property type="match status" value="1"/>
</dbReference>
<dbReference type="Proteomes" id="UP001443914">
    <property type="component" value="Unassembled WGS sequence"/>
</dbReference>
<dbReference type="AlphaFoldDB" id="A0AAW1I3S0"/>
<dbReference type="EMBL" id="JBDFQZ010000010">
    <property type="protein sequence ID" value="KAK9683976.1"/>
    <property type="molecule type" value="Genomic_DNA"/>
</dbReference>
<comment type="caution">
    <text evidence="1">The sequence shown here is derived from an EMBL/GenBank/DDBJ whole genome shotgun (WGS) entry which is preliminary data.</text>
</comment>
<name>A0AAW1I3S0_SAPOF</name>
<proteinExistence type="predicted"/>
<accession>A0AAW1I3S0</accession>
<keyword evidence="2" id="KW-1185">Reference proteome</keyword>
<sequence>MMLAQNHFSCCGIHGFVRLISGHNYKFSSTRKVVDVIQAIKDDSTKSNVKKALIAAKKKERIKLPIYEGAHESKNCHISEFFNHPIGIKAMLNVNALEYYVPLNANTYRCRVPPIQLLNFEVAPVLDLQVNPTKENCTVELLSCKFEGSDIVESQNKYFSASMINFIRWDDDGSDSFLDVDVKLLISLEIYNRPFSLLPVSAIEGPGNLVMQALLDRFVPLLSEQLLRDYEIWVKQQGRSLPS</sequence>
<organism evidence="1 2">
    <name type="scientific">Saponaria officinalis</name>
    <name type="common">Common soapwort</name>
    <name type="synonym">Lychnis saponaria</name>
    <dbReference type="NCBI Taxonomy" id="3572"/>
    <lineage>
        <taxon>Eukaryota</taxon>
        <taxon>Viridiplantae</taxon>
        <taxon>Streptophyta</taxon>
        <taxon>Embryophyta</taxon>
        <taxon>Tracheophyta</taxon>
        <taxon>Spermatophyta</taxon>
        <taxon>Magnoliopsida</taxon>
        <taxon>eudicotyledons</taxon>
        <taxon>Gunneridae</taxon>
        <taxon>Pentapetalae</taxon>
        <taxon>Caryophyllales</taxon>
        <taxon>Caryophyllaceae</taxon>
        <taxon>Caryophylleae</taxon>
        <taxon>Saponaria</taxon>
    </lineage>
</organism>
<gene>
    <name evidence="1" type="ORF">RND81_10G178600</name>
</gene>
<dbReference type="Pfam" id="PF09366">
    <property type="entry name" value="DUF1997"/>
    <property type="match status" value="1"/>
</dbReference>
<dbReference type="PANTHER" id="PTHR34131">
    <property type="entry name" value="(RAP ANNOTATION RELEASE2) GALACTOSE-BINDING LIKE DOMAIN CONTAINING PROTEIN"/>
    <property type="match status" value="1"/>
</dbReference>
<dbReference type="InterPro" id="IPR018971">
    <property type="entry name" value="DUF1997"/>
</dbReference>
<evidence type="ECO:0000313" key="2">
    <source>
        <dbReference type="Proteomes" id="UP001443914"/>
    </source>
</evidence>
<dbReference type="EMBL" id="JBDFQZ010000010">
    <property type="protein sequence ID" value="KAK9683977.1"/>
    <property type="molecule type" value="Genomic_DNA"/>
</dbReference>
<protein>
    <submittedName>
        <fullName evidence="1">Uncharacterized protein</fullName>
    </submittedName>
</protein>